<dbReference type="SUPFAM" id="SSF52980">
    <property type="entry name" value="Restriction endonuclease-like"/>
    <property type="match status" value="1"/>
</dbReference>
<dbReference type="InterPro" id="IPR011335">
    <property type="entry name" value="Restrct_endonuc-II-like"/>
</dbReference>
<organism evidence="1 2">
    <name type="scientific">Sphingorhabdus arenilitoris</name>
    <dbReference type="NCBI Taxonomy" id="1490041"/>
    <lineage>
        <taxon>Bacteria</taxon>
        <taxon>Pseudomonadati</taxon>
        <taxon>Pseudomonadota</taxon>
        <taxon>Alphaproteobacteria</taxon>
        <taxon>Sphingomonadales</taxon>
        <taxon>Sphingomonadaceae</taxon>
        <taxon>Sphingorhabdus</taxon>
    </lineage>
</organism>
<accession>A0ABV8RKX6</accession>
<dbReference type="CDD" id="cd22340">
    <property type="entry name" value="NgoMIV-like"/>
    <property type="match status" value="1"/>
</dbReference>
<keyword evidence="1" id="KW-0255">Endonuclease</keyword>
<protein>
    <submittedName>
        <fullName evidence="1">NgoMIV family type II restriction endonuclease</fullName>
    </submittedName>
</protein>
<keyword evidence="2" id="KW-1185">Reference proteome</keyword>
<sequence length="281" mass="30868">MADAWLSKARTEFHATILLETLTQNTKGVPSNADSGSRISVDIASAILDRIGIAKTAGKLPGQTAGSNFEEITATFVRLCFEQMQHLRPGNFFVNKGGGIAQFDQYAHLDDLEAIAKTNKQIATALGSDYLIKPDIIVGRMPETDQTINRSIVLVDDQTAKLSSLRALNNNQPILHASLSCKWTLRSDRAQNARSEGLNLVRNRKGRLPHIAVITGEPMPTRIASLALGTGDIDCVYHFALPELRDALLDLRREDTLELLDTMIDGKRLRDISDLPLDLVT</sequence>
<evidence type="ECO:0000313" key="2">
    <source>
        <dbReference type="Proteomes" id="UP001595887"/>
    </source>
</evidence>
<keyword evidence="1" id="KW-0378">Hydrolase</keyword>
<dbReference type="GO" id="GO:0004519">
    <property type="term" value="F:endonuclease activity"/>
    <property type="evidence" value="ECO:0007669"/>
    <property type="project" value="UniProtKB-KW"/>
</dbReference>
<proteinExistence type="predicted"/>
<reference evidence="2" key="1">
    <citation type="journal article" date="2019" name="Int. J. Syst. Evol. Microbiol.">
        <title>The Global Catalogue of Microorganisms (GCM) 10K type strain sequencing project: providing services to taxonomists for standard genome sequencing and annotation.</title>
        <authorList>
            <consortium name="The Broad Institute Genomics Platform"/>
            <consortium name="The Broad Institute Genome Sequencing Center for Infectious Disease"/>
            <person name="Wu L."/>
            <person name="Ma J."/>
        </authorList>
    </citation>
    <scope>NUCLEOTIDE SEQUENCE [LARGE SCALE GENOMIC DNA]</scope>
    <source>
        <strain evidence="2">CECT 8531</strain>
    </source>
</reference>
<dbReference type="Pfam" id="PF09015">
    <property type="entry name" value="NgoMIV_restric"/>
    <property type="match status" value="1"/>
</dbReference>
<name>A0ABV8RKX6_9SPHN</name>
<dbReference type="InterPro" id="IPR037083">
    <property type="entry name" value="NgoMIV_sf"/>
</dbReference>
<evidence type="ECO:0000313" key="1">
    <source>
        <dbReference type="EMBL" id="MFC4292931.1"/>
    </source>
</evidence>
<dbReference type="Proteomes" id="UP001595887">
    <property type="component" value="Unassembled WGS sequence"/>
</dbReference>
<dbReference type="Gene3D" id="3.40.50.10010">
    <property type="entry name" value="Type-2 restriction enzyme NgoMIV"/>
    <property type="match status" value="1"/>
</dbReference>
<dbReference type="EMBL" id="JBHSDH010000013">
    <property type="protein sequence ID" value="MFC4292931.1"/>
    <property type="molecule type" value="Genomic_DNA"/>
</dbReference>
<dbReference type="InterPro" id="IPR015105">
    <property type="entry name" value="NgoMIV"/>
</dbReference>
<comment type="caution">
    <text evidence="1">The sequence shown here is derived from an EMBL/GenBank/DDBJ whole genome shotgun (WGS) entry which is preliminary data.</text>
</comment>
<keyword evidence="1" id="KW-0540">Nuclease</keyword>
<dbReference type="RefSeq" id="WP_381424024.1">
    <property type="nucleotide sequence ID" value="NZ_JBHSDH010000013.1"/>
</dbReference>
<gene>
    <name evidence="1" type="ORF">ACFOWX_10955</name>
</gene>